<sequence>MPYNLSSGCTDLDNWKSEILSAIKISHLMNKAKGKALIQGERELIGCFFIFLHFLEKFYSSWHGYYGCD</sequence>
<comment type="caution">
    <text evidence="1">The sequence shown here is derived from an EMBL/GenBank/DDBJ whole genome shotgun (WGS) entry which is preliminary data.</text>
</comment>
<accession>A0AAV7BWH9</accession>
<dbReference type="Proteomes" id="UP000824782">
    <property type="component" value="Unassembled WGS sequence"/>
</dbReference>
<evidence type="ECO:0000313" key="1">
    <source>
        <dbReference type="EMBL" id="KAG8576652.1"/>
    </source>
</evidence>
<organism evidence="1 2">
    <name type="scientific">Engystomops pustulosus</name>
    <name type="common">Tungara frog</name>
    <name type="synonym">Physalaemus pustulosus</name>
    <dbReference type="NCBI Taxonomy" id="76066"/>
    <lineage>
        <taxon>Eukaryota</taxon>
        <taxon>Metazoa</taxon>
        <taxon>Chordata</taxon>
        <taxon>Craniata</taxon>
        <taxon>Vertebrata</taxon>
        <taxon>Euteleostomi</taxon>
        <taxon>Amphibia</taxon>
        <taxon>Batrachia</taxon>
        <taxon>Anura</taxon>
        <taxon>Neobatrachia</taxon>
        <taxon>Hyloidea</taxon>
        <taxon>Leptodactylidae</taxon>
        <taxon>Leiuperinae</taxon>
        <taxon>Engystomops</taxon>
    </lineage>
</organism>
<proteinExistence type="predicted"/>
<dbReference type="EMBL" id="WNYA01000004">
    <property type="protein sequence ID" value="KAG8576652.1"/>
    <property type="molecule type" value="Genomic_DNA"/>
</dbReference>
<gene>
    <name evidence="1" type="ORF">GDO81_009921</name>
</gene>
<dbReference type="AlphaFoldDB" id="A0AAV7BWH9"/>
<keyword evidence="2" id="KW-1185">Reference proteome</keyword>
<protein>
    <submittedName>
        <fullName evidence="1">Uncharacterized protein</fullName>
    </submittedName>
</protein>
<name>A0AAV7BWH9_ENGPU</name>
<reference evidence="1" key="1">
    <citation type="thesis" date="2020" institute="ProQuest LLC" country="789 East Eisenhower Parkway, Ann Arbor, MI, USA">
        <title>Comparative Genomics and Chromosome Evolution.</title>
        <authorList>
            <person name="Mudd A.B."/>
        </authorList>
    </citation>
    <scope>NUCLEOTIDE SEQUENCE</scope>
    <source>
        <strain evidence="1">237g6f4</strain>
        <tissue evidence="1">Blood</tissue>
    </source>
</reference>
<evidence type="ECO:0000313" key="2">
    <source>
        <dbReference type="Proteomes" id="UP000824782"/>
    </source>
</evidence>